<evidence type="ECO:0000313" key="2">
    <source>
        <dbReference type="EMBL" id="CAB4875348.1"/>
    </source>
</evidence>
<reference evidence="2" key="1">
    <citation type="submission" date="2020-05" db="EMBL/GenBank/DDBJ databases">
        <authorList>
            <person name="Chiriac C."/>
            <person name="Salcher M."/>
            <person name="Ghai R."/>
            <person name="Kavagutti S V."/>
        </authorList>
    </citation>
    <scope>NUCLEOTIDE SEQUENCE</scope>
</reference>
<dbReference type="EMBL" id="CAFBLK010000208">
    <property type="protein sequence ID" value="CAB4875348.1"/>
    <property type="molecule type" value="Genomic_DNA"/>
</dbReference>
<proteinExistence type="predicted"/>
<feature type="region of interest" description="Disordered" evidence="1">
    <location>
        <begin position="1"/>
        <end position="68"/>
    </location>
</feature>
<accession>A0A6J7E045</accession>
<name>A0A6J7E045_9ZZZZ</name>
<evidence type="ECO:0000256" key="1">
    <source>
        <dbReference type="SAM" id="MobiDB-lite"/>
    </source>
</evidence>
<organism evidence="2">
    <name type="scientific">freshwater metagenome</name>
    <dbReference type="NCBI Taxonomy" id="449393"/>
    <lineage>
        <taxon>unclassified sequences</taxon>
        <taxon>metagenomes</taxon>
        <taxon>ecological metagenomes</taxon>
    </lineage>
</organism>
<dbReference type="AlphaFoldDB" id="A0A6J7E045"/>
<feature type="compositionally biased region" description="Polar residues" evidence="1">
    <location>
        <begin position="1"/>
        <end position="10"/>
    </location>
</feature>
<gene>
    <name evidence="2" type="ORF">UFOPK3317_01121</name>
</gene>
<sequence>MTGTPATFATASERGAVTQLPSPEERVSSSRVGATPLKPPTVPVPLANHPTTSTTRDGQPWFAKKSIAPPAPTDIKELFGVTSLPP</sequence>
<protein>
    <submittedName>
        <fullName evidence="2">Unannotated protein</fullName>
    </submittedName>
</protein>